<dbReference type="GO" id="GO:0006352">
    <property type="term" value="P:DNA-templated transcription initiation"/>
    <property type="evidence" value="ECO:0007669"/>
    <property type="project" value="InterPro"/>
</dbReference>
<accession>A0A1S9PJA1</accession>
<dbReference type="InterPro" id="IPR013324">
    <property type="entry name" value="RNA_pol_sigma_r3/r4-like"/>
</dbReference>
<dbReference type="InterPro" id="IPR039425">
    <property type="entry name" value="RNA_pol_sigma-70-like"/>
</dbReference>
<evidence type="ECO:0000313" key="7">
    <source>
        <dbReference type="EMBL" id="OOQ60658.1"/>
    </source>
</evidence>
<dbReference type="Gene3D" id="1.10.1740.10">
    <property type="match status" value="1"/>
</dbReference>
<keyword evidence="8" id="KW-1185">Reference proteome</keyword>
<dbReference type="AlphaFoldDB" id="A0A1S9PJA1"/>
<dbReference type="InterPro" id="IPR013249">
    <property type="entry name" value="RNA_pol_sigma70_r4_t2"/>
</dbReference>
<dbReference type="GO" id="GO:0003677">
    <property type="term" value="F:DNA binding"/>
    <property type="evidence" value="ECO:0007669"/>
    <property type="project" value="InterPro"/>
</dbReference>
<dbReference type="EMBL" id="MBTF01000005">
    <property type="protein sequence ID" value="OOQ60658.1"/>
    <property type="molecule type" value="Genomic_DNA"/>
</dbReference>
<dbReference type="InterPro" id="IPR013325">
    <property type="entry name" value="RNA_pol_sigma_r2"/>
</dbReference>
<proteinExistence type="inferred from homology"/>
<comment type="similarity">
    <text evidence="1">Belongs to the sigma-70 factor family. ECF subfamily.</text>
</comment>
<evidence type="ECO:0000313" key="8">
    <source>
        <dbReference type="Proteomes" id="UP000189739"/>
    </source>
</evidence>
<evidence type="ECO:0000259" key="5">
    <source>
        <dbReference type="Pfam" id="PF04542"/>
    </source>
</evidence>
<evidence type="ECO:0000256" key="1">
    <source>
        <dbReference type="ARBA" id="ARBA00010641"/>
    </source>
</evidence>
<dbReference type="STRING" id="1792845.BC343_23975"/>
<keyword evidence="3" id="KW-0731">Sigma factor</keyword>
<sequence>MTPNTDTKLSALWEGCLQNDRKQQEQLYRMLAPKMLAVCMRYAKDKDEAQDILQEGFIKMFKNMKNYRGEGSLEGWIRRIMVHSAISRYRKAKTMVLVDDFAEENIPVSTSRNGNGLEAQELMKMVQALPTTYRSVFNMYAIEGYSHQEIGSTLGMSELLSRTTLHRARAILKDKLNQLATRELRCLVG</sequence>
<evidence type="ECO:0000256" key="2">
    <source>
        <dbReference type="ARBA" id="ARBA00023015"/>
    </source>
</evidence>
<dbReference type="OrthoDB" id="1491902at2"/>
<dbReference type="SUPFAM" id="SSF88659">
    <property type="entry name" value="Sigma3 and sigma4 domains of RNA polymerase sigma factors"/>
    <property type="match status" value="1"/>
</dbReference>
<feature type="domain" description="RNA polymerase sigma-70 region 2" evidence="5">
    <location>
        <begin position="27"/>
        <end position="93"/>
    </location>
</feature>
<dbReference type="PANTHER" id="PTHR43133">
    <property type="entry name" value="RNA POLYMERASE ECF-TYPE SIGMA FACTO"/>
    <property type="match status" value="1"/>
</dbReference>
<protein>
    <submittedName>
        <fullName evidence="7">RNA polymerase subunit sigma-70</fullName>
    </submittedName>
</protein>
<keyword evidence="4" id="KW-0804">Transcription</keyword>
<dbReference type="InterPro" id="IPR014284">
    <property type="entry name" value="RNA_pol_sigma-70_dom"/>
</dbReference>
<name>A0A1S9PJA1_9SPHI</name>
<feature type="domain" description="RNA polymerase sigma factor 70 region 4 type 2" evidence="6">
    <location>
        <begin position="120"/>
        <end position="170"/>
    </location>
</feature>
<keyword evidence="2" id="KW-0805">Transcription regulation</keyword>
<dbReference type="Pfam" id="PF04542">
    <property type="entry name" value="Sigma70_r2"/>
    <property type="match status" value="1"/>
</dbReference>
<comment type="caution">
    <text evidence="7">The sequence shown here is derived from an EMBL/GenBank/DDBJ whole genome shotgun (WGS) entry which is preliminary data.</text>
</comment>
<dbReference type="Pfam" id="PF08281">
    <property type="entry name" value="Sigma70_r4_2"/>
    <property type="match status" value="1"/>
</dbReference>
<dbReference type="PANTHER" id="PTHR43133:SF46">
    <property type="entry name" value="RNA POLYMERASE SIGMA-70 FACTOR ECF SUBFAMILY"/>
    <property type="match status" value="1"/>
</dbReference>
<dbReference type="RefSeq" id="WP_078347445.1">
    <property type="nucleotide sequence ID" value="NZ_MBTF01000005.1"/>
</dbReference>
<dbReference type="InterPro" id="IPR036388">
    <property type="entry name" value="WH-like_DNA-bd_sf"/>
</dbReference>
<dbReference type="InterPro" id="IPR007627">
    <property type="entry name" value="RNA_pol_sigma70_r2"/>
</dbReference>
<dbReference type="NCBIfam" id="TIGR02937">
    <property type="entry name" value="sigma70-ECF"/>
    <property type="match status" value="1"/>
</dbReference>
<dbReference type="CDD" id="cd06171">
    <property type="entry name" value="Sigma70_r4"/>
    <property type="match status" value="1"/>
</dbReference>
<gene>
    <name evidence="7" type="ORF">BC343_23975</name>
</gene>
<organism evidence="7 8">
    <name type="scientific">Mucilaginibacter pedocola</name>
    <dbReference type="NCBI Taxonomy" id="1792845"/>
    <lineage>
        <taxon>Bacteria</taxon>
        <taxon>Pseudomonadati</taxon>
        <taxon>Bacteroidota</taxon>
        <taxon>Sphingobacteriia</taxon>
        <taxon>Sphingobacteriales</taxon>
        <taxon>Sphingobacteriaceae</taxon>
        <taxon>Mucilaginibacter</taxon>
    </lineage>
</organism>
<dbReference type="Proteomes" id="UP000189739">
    <property type="component" value="Unassembled WGS sequence"/>
</dbReference>
<dbReference type="GO" id="GO:0016987">
    <property type="term" value="F:sigma factor activity"/>
    <property type="evidence" value="ECO:0007669"/>
    <property type="project" value="UniProtKB-KW"/>
</dbReference>
<evidence type="ECO:0000256" key="3">
    <source>
        <dbReference type="ARBA" id="ARBA00023082"/>
    </source>
</evidence>
<reference evidence="7 8" key="1">
    <citation type="submission" date="2016-07" db="EMBL/GenBank/DDBJ databases">
        <title>Genomic analysis of zinc-resistant bacterium Mucilaginibacter pedocola TBZ30.</title>
        <authorList>
            <person name="Huang J."/>
            <person name="Tang J."/>
        </authorList>
    </citation>
    <scope>NUCLEOTIDE SEQUENCE [LARGE SCALE GENOMIC DNA]</scope>
    <source>
        <strain evidence="7 8">TBZ30</strain>
    </source>
</reference>
<evidence type="ECO:0000256" key="4">
    <source>
        <dbReference type="ARBA" id="ARBA00023163"/>
    </source>
</evidence>
<dbReference type="SUPFAM" id="SSF88946">
    <property type="entry name" value="Sigma2 domain of RNA polymerase sigma factors"/>
    <property type="match status" value="1"/>
</dbReference>
<dbReference type="Gene3D" id="1.10.10.10">
    <property type="entry name" value="Winged helix-like DNA-binding domain superfamily/Winged helix DNA-binding domain"/>
    <property type="match status" value="1"/>
</dbReference>
<evidence type="ECO:0000259" key="6">
    <source>
        <dbReference type="Pfam" id="PF08281"/>
    </source>
</evidence>